<feature type="transmembrane region" description="Helical" evidence="1">
    <location>
        <begin position="78"/>
        <end position="105"/>
    </location>
</feature>
<accession>A0A383RJG4</accession>
<keyword evidence="1" id="KW-0472">Membrane</keyword>
<feature type="transmembrane region" description="Helical" evidence="1">
    <location>
        <begin position="126"/>
        <end position="148"/>
    </location>
</feature>
<dbReference type="Proteomes" id="UP000304148">
    <property type="component" value="Chromosome"/>
</dbReference>
<keyword evidence="1" id="KW-1133">Transmembrane helix</keyword>
<sequence>MKAYVRSGWNWCKEHIYIWVILFLYQLLWGFFLYRFIDGVVTPILRRYPDPAPTEMSRQLFLTESQFYLMKTNDYFPYLWAILGFVAVHMLLTPFIHAGVFHAMSRPKQQGLAFFQGIKLAWRPMLVLYLLETLLIIAPAIWFVPYAAHALSTSASLSSLLVSVAPFIIAWFIGGWLVHQLFLFLNFGAASETPLIRSVTAGTRRLLPILGLSLLFIGITIGVGILSTTAAAVFTGMTALIIQQALPAIMTILKMWGLSARHAVWQEAEQQMK</sequence>
<feature type="transmembrane region" description="Helical" evidence="1">
    <location>
        <begin position="160"/>
        <end position="185"/>
    </location>
</feature>
<gene>
    <name evidence="2" type="ORF">PBLR_15549</name>
</gene>
<reference evidence="3" key="1">
    <citation type="submission" date="2018-08" db="EMBL/GenBank/DDBJ databases">
        <authorList>
            <person name="Chevrot R."/>
        </authorList>
    </citation>
    <scope>NUCLEOTIDE SEQUENCE [LARGE SCALE GENOMIC DNA]</scope>
</reference>
<protein>
    <recommendedName>
        <fullName evidence="4">Carbamoyl transferase</fullName>
    </recommendedName>
</protein>
<evidence type="ECO:0000313" key="3">
    <source>
        <dbReference type="Proteomes" id="UP000304148"/>
    </source>
</evidence>
<name>A0A383RJG4_PAEAL</name>
<dbReference type="RefSeq" id="WP_138188822.1">
    <property type="nucleotide sequence ID" value="NZ_LS992241.1"/>
</dbReference>
<evidence type="ECO:0000256" key="1">
    <source>
        <dbReference type="SAM" id="Phobius"/>
    </source>
</evidence>
<feature type="transmembrane region" description="Helical" evidence="1">
    <location>
        <begin position="16"/>
        <end position="37"/>
    </location>
</feature>
<proteinExistence type="predicted"/>
<evidence type="ECO:0000313" key="2">
    <source>
        <dbReference type="EMBL" id="SYX87120.1"/>
    </source>
</evidence>
<dbReference type="EMBL" id="LS992241">
    <property type="protein sequence ID" value="SYX87120.1"/>
    <property type="molecule type" value="Genomic_DNA"/>
</dbReference>
<organism evidence="2 3">
    <name type="scientific">Paenibacillus alvei</name>
    <name type="common">Bacillus alvei</name>
    <dbReference type="NCBI Taxonomy" id="44250"/>
    <lineage>
        <taxon>Bacteria</taxon>
        <taxon>Bacillati</taxon>
        <taxon>Bacillota</taxon>
        <taxon>Bacilli</taxon>
        <taxon>Bacillales</taxon>
        <taxon>Paenibacillaceae</taxon>
        <taxon>Paenibacillus</taxon>
    </lineage>
</organism>
<feature type="transmembrane region" description="Helical" evidence="1">
    <location>
        <begin position="206"/>
        <end position="226"/>
    </location>
</feature>
<evidence type="ECO:0008006" key="4">
    <source>
        <dbReference type="Google" id="ProtNLM"/>
    </source>
</evidence>
<dbReference type="AlphaFoldDB" id="A0A383RJG4"/>
<keyword evidence="1" id="KW-0812">Transmembrane</keyword>